<proteinExistence type="predicted"/>
<dbReference type="RefSeq" id="WP_135012553.1">
    <property type="nucleotide sequence ID" value="NZ_JADGLK010000018.1"/>
</dbReference>
<dbReference type="EMBL" id="SPQC01000018">
    <property type="protein sequence ID" value="TFU22385.1"/>
    <property type="molecule type" value="Genomic_DNA"/>
</dbReference>
<dbReference type="STRING" id="85336.A7979_03640"/>
<feature type="transmembrane region" description="Helical" evidence="1">
    <location>
        <begin position="67"/>
        <end position="89"/>
    </location>
</feature>
<feature type="transmembrane region" description="Helical" evidence="1">
    <location>
        <begin position="165"/>
        <end position="184"/>
    </location>
</feature>
<dbReference type="GO" id="GO:0016747">
    <property type="term" value="F:acyltransferase activity, transferring groups other than amino-acyl groups"/>
    <property type="evidence" value="ECO:0007669"/>
    <property type="project" value="InterPro"/>
</dbReference>
<accession>A0A4Y9F636</accession>
<dbReference type="OrthoDB" id="4966979at2"/>
<feature type="transmembrane region" description="Helical" evidence="1">
    <location>
        <begin position="189"/>
        <end position="209"/>
    </location>
</feature>
<dbReference type="Proteomes" id="UP000297951">
    <property type="component" value="Unassembled WGS sequence"/>
</dbReference>
<keyword evidence="1" id="KW-0812">Transmembrane</keyword>
<dbReference type="InterPro" id="IPR002656">
    <property type="entry name" value="Acyl_transf_3_dom"/>
</dbReference>
<organism evidence="3 4">
    <name type="scientific">Rothia nasimurium</name>
    <dbReference type="NCBI Taxonomy" id="85336"/>
    <lineage>
        <taxon>Bacteria</taxon>
        <taxon>Bacillati</taxon>
        <taxon>Actinomycetota</taxon>
        <taxon>Actinomycetes</taxon>
        <taxon>Micrococcales</taxon>
        <taxon>Micrococcaceae</taxon>
        <taxon>Rothia</taxon>
    </lineage>
</organism>
<feature type="transmembrane region" description="Helical" evidence="1">
    <location>
        <begin position="261"/>
        <end position="282"/>
    </location>
</feature>
<dbReference type="Pfam" id="PF01757">
    <property type="entry name" value="Acyl_transf_3"/>
    <property type="match status" value="1"/>
</dbReference>
<evidence type="ECO:0000313" key="3">
    <source>
        <dbReference type="EMBL" id="TFU22385.1"/>
    </source>
</evidence>
<evidence type="ECO:0000313" key="4">
    <source>
        <dbReference type="Proteomes" id="UP000297951"/>
    </source>
</evidence>
<protein>
    <recommendedName>
        <fullName evidence="2">Acyltransferase 3 domain-containing protein</fullName>
    </recommendedName>
</protein>
<name>A0A4Y9F636_9MICC</name>
<gene>
    <name evidence="3" type="ORF">E4U03_06330</name>
</gene>
<comment type="caution">
    <text evidence="3">The sequence shown here is derived from an EMBL/GenBank/DDBJ whole genome shotgun (WGS) entry which is preliminary data.</text>
</comment>
<evidence type="ECO:0000259" key="2">
    <source>
        <dbReference type="Pfam" id="PF01757"/>
    </source>
</evidence>
<sequence>MTDLKTAGRVIGIDLARCAALISMFIVHGAPGGGPGGVLNLSEFLTAPLFAFLLGAGAFFSSQRMSFPALFASSVVRAIVLVALGLYIGTWGAQVDIVLEYLGLLSLLMAPLVFLPSWALSLLAVGSWWFAASARTYFQPHAIQASLDGSYTAYLYEWTFTGQNYQVFTLLTYACIGAVIAFLIERWGVWGDVALALLGSLATGGLFWYSRFAVAEFLPYTSSRLEIAFSLAACLATLGWCCLLARALAGREHLAGALVGTGRMTLSLYVLQIAVLALYANYAPAYGLPASDNSWAMMFGLILGALLFAWVWQRLLGQTFLWRGPLETTLAWVSGRG</sequence>
<feature type="transmembrane region" description="Helical" evidence="1">
    <location>
        <begin position="101"/>
        <end position="130"/>
    </location>
</feature>
<evidence type="ECO:0000256" key="1">
    <source>
        <dbReference type="SAM" id="Phobius"/>
    </source>
</evidence>
<keyword evidence="1" id="KW-1133">Transmembrane helix</keyword>
<feature type="transmembrane region" description="Helical" evidence="1">
    <location>
        <begin position="229"/>
        <end position="249"/>
    </location>
</feature>
<keyword evidence="1" id="KW-0472">Membrane</keyword>
<feature type="transmembrane region" description="Helical" evidence="1">
    <location>
        <begin position="6"/>
        <end position="27"/>
    </location>
</feature>
<reference evidence="3 4" key="1">
    <citation type="submission" date="2019-03" db="EMBL/GenBank/DDBJ databases">
        <title>Diversity of the mouse oral microbiome.</title>
        <authorList>
            <person name="Joseph S."/>
            <person name="Aduse-Opoku J."/>
            <person name="Curtis M."/>
            <person name="Wade W."/>
            <person name="Hashim A."/>
        </authorList>
    </citation>
    <scope>NUCLEOTIDE SEQUENCE [LARGE SCALE GENOMIC DNA]</scope>
    <source>
        <strain evidence="4">irhom_31</strain>
    </source>
</reference>
<dbReference type="AlphaFoldDB" id="A0A4Y9F636"/>
<feature type="transmembrane region" description="Helical" evidence="1">
    <location>
        <begin position="294"/>
        <end position="312"/>
    </location>
</feature>
<feature type="domain" description="Acyltransferase 3" evidence="2">
    <location>
        <begin position="11"/>
        <end position="311"/>
    </location>
</feature>
<feature type="transmembrane region" description="Helical" evidence="1">
    <location>
        <begin position="39"/>
        <end position="61"/>
    </location>
</feature>